<dbReference type="eggNOG" id="ENOG502RFRQ">
    <property type="taxonomic scope" value="Eukaryota"/>
</dbReference>
<dbReference type="Proteomes" id="UP000008792">
    <property type="component" value="Unassembled WGS sequence"/>
</dbReference>
<dbReference type="Pfam" id="PF08445">
    <property type="entry name" value="FR47"/>
    <property type="match status" value="1"/>
</dbReference>
<dbReference type="KEGG" id="dvi:6627500"/>
<evidence type="ECO:0000313" key="3">
    <source>
        <dbReference type="Proteomes" id="UP000008792"/>
    </source>
</evidence>
<dbReference type="EMBL" id="CH940649">
    <property type="protein sequence ID" value="EDW64938.1"/>
    <property type="molecule type" value="Genomic_DNA"/>
</dbReference>
<sequence length="285" mass="32722">MQLQTVGIQGLRQLQALYRREWPKYCQEFAILKNLIAFDKVEPGMKHVRAYSLQDPQAQRLGLFLIVDRYQLFVGCQGESLDLLAQALHLLDWSSGMLCTSVPDRYIETVLQVMQEKQLVIEFHHLSDIYHIPAKQALQFHVDCPKGFQLKSLSEQDAHLLDQEWAYSHEGSLFFIQRQIRLCPSMGLYDEDTQQLVAWCIRTQDGLLATLHVQNAYKRRGFGSLIVRALARRIADLGDDVTAEIYAENIPSVNMFNKLGFRVIDQCHWLNIAPAAGSFTWPEGE</sequence>
<dbReference type="InterPro" id="IPR016181">
    <property type="entry name" value="Acyl_CoA_acyltransferase"/>
</dbReference>
<accession>B4LT96</accession>
<reference evidence="2 3" key="1">
    <citation type="journal article" date="2007" name="Nature">
        <title>Evolution of genes and genomes on the Drosophila phylogeny.</title>
        <authorList>
            <consortium name="Drosophila 12 Genomes Consortium"/>
            <person name="Clark A.G."/>
            <person name="Eisen M.B."/>
            <person name="Smith D.R."/>
            <person name="Bergman C.M."/>
            <person name="Oliver B."/>
            <person name="Markow T.A."/>
            <person name="Kaufman T.C."/>
            <person name="Kellis M."/>
            <person name="Gelbart W."/>
            <person name="Iyer V.N."/>
            <person name="Pollard D.A."/>
            <person name="Sackton T.B."/>
            <person name="Larracuente A.M."/>
            <person name="Singh N.D."/>
            <person name="Abad J.P."/>
            <person name="Abt D.N."/>
            <person name="Adryan B."/>
            <person name="Aguade M."/>
            <person name="Akashi H."/>
            <person name="Anderson W.W."/>
            <person name="Aquadro C.F."/>
            <person name="Ardell D.H."/>
            <person name="Arguello R."/>
            <person name="Artieri C.G."/>
            <person name="Barbash D.A."/>
            <person name="Barker D."/>
            <person name="Barsanti P."/>
            <person name="Batterham P."/>
            <person name="Batzoglou S."/>
            <person name="Begun D."/>
            <person name="Bhutkar A."/>
            <person name="Blanco E."/>
            <person name="Bosak S.A."/>
            <person name="Bradley R.K."/>
            <person name="Brand A.D."/>
            <person name="Brent M.R."/>
            <person name="Brooks A.N."/>
            <person name="Brown R.H."/>
            <person name="Butlin R.K."/>
            <person name="Caggese C."/>
            <person name="Calvi B.R."/>
            <person name="Bernardo de Carvalho A."/>
            <person name="Caspi A."/>
            <person name="Castrezana S."/>
            <person name="Celniker S.E."/>
            <person name="Chang J.L."/>
            <person name="Chapple C."/>
            <person name="Chatterji S."/>
            <person name="Chinwalla A."/>
            <person name="Civetta A."/>
            <person name="Clifton S.W."/>
            <person name="Comeron J.M."/>
            <person name="Costello J.C."/>
            <person name="Coyne J.A."/>
            <person name="Daub J."/>
            <person name="David R.G."/>
            <person name="Delcher A.L."/>
            <person name="Delehaunty K."/>
            <person name="Do C.B."/>
            <person name="Ebling H."/>
            <person name="Edwards K."/>
            <person name="Eickbush T."/>
            <person name="Evans J.D."/>
            <person name="Filipski A."/>
            <person name="Findeiss S."/>
            <person name="Freyhult E."/>
            <person name="Fulton L."/>
            <person name="Fulton R."/>
            <person name="Garcia A.C."/>
            <person name="Gardiner A."/>
            <person name="Garfield D.A."/>
            <person name="Garvin B.E."/>
            <person name="Gibson G."/>
            <person name="Gilbert D."/>
            <person name="Gnerre S."/>
            <person name="Godfrey J."/>
            <person name="Good R."/>
            <person name="Gotea V."/>
            <person name="Gravely B."/>
            <person name="Greenberg A.J."/>
            <person name="Griffiths-Jones S."/>
            <person name="Gross S."/>
            <person name="Guigo R."/>
            <person name="Gustafson E.A."/>
            <person name="Haerty W."/>
            <person name="Hahn M.W."/>
            <person name="Halligan D.L."/>
            <person name="Halpern A.L."/>
            <person name="Halter G.M."/>
            <person name="Han M.V."/>
            <person name="Heger A."/>
            <person name="Hillier L."/>
            <person name="Hinrichs A.S."/>
            <person name="Holmes I."/>
            <person name="Hoskins R.A."/>
            <person name="Hubisz M.J."/>
            <person name="Hultmark D."/>
            <person name="Huntley M.A."/>
            <person name="Jaffe D.B."/>
            <person name="Jagadeeshan S."/>
            <person name="Jeck W.R."/>
            <person name="Johnson J."/>
            <person name="Jones C.D."/>
            <person name="Jordan W.C."/>
            <person name="Karpen G.H."/>
            <person name="Kataoka E."/>
            <person name="Keightley P.D."/>
            <person name="Kheradpour P."/>
            <person name="Kirkness E.F."/>
            <person name="Koerich L.B."/>
            <person name="Kristiansen K."/>
            <person name="Kudrna D."/>
            <person name="Kulathinal R.J."/>
            <person name="Kumar S."/>
            <person name="Kwok R."/>
            <person name="Lander E."/>
            <person name="Langley C.H."/>
            <person name="Lapoint R."/>
            <person name="Lazzaro B.P."/>
            <person name="Lee S.J."/>
            <person name="Levesque L."/>
            <person name="Li R."/>
            <person name="Lin C.F."/>
            <person name="Lin M.F."/>
            <person name="Lindblad-Toh K."/>
            <person name="Llopart A."/>
            <person name="Long M."/>
            <person name="Low L."/>
            <person name="Lozovsky E."/>
            <person name="Lu J."/>
            <person name="Luo M."/>
            <person name="Machado C.A."/>
            <person name="Makalowski W."/>
            <person name="Marzo M."/>
            <person name="Matsuda M."/>
            <person name="Matzkin L."/>
            <person name="McAllister B."/>
            <person name="McBride C.S."/>
            <person name="McKernan B."/>
            <person name="McKernan K."/>
            <person name="Mendez-Lago M."/>
            <person name="Minx P."/>
            <person name="Mollenhauer M.U."/>
            <person name="Montooth K."/>
            <person name="Mount S.M."/>
            <person name="Mu X."/>
            <person name="Myers E."/>
            <person name="Negre B."/>
            <person name="Newfeld S."/>
            <person name="Nielsen R."/>
            <person name="Noor M.A."/>
            <person name="O'Grady P."/>
            <person name="Pachter L."/>
            <person name="Papaceit M."/>
            <person name="Parisi M.J."/>
            <person name="Parisi M."/>
            <person name="Parts L."/>
            <person name="Pedersen J.S."/>
            <person name="Pesole G."/>
            <person name="Phillippy A.M."/>
            <person name="Ponting C.P."/>
            <person name="Pop M."/>
            <person name="Porcelli D."/>
            <person name="Powell J.R."/>
            <person name="Prohaska S."/>
            <person name="Pruitt K."/>
            <person name="Puig M."/>
            <person name="Quesneville H."/>
            <person name="Ram K.R."/>
            <person name="Rand D."/>
            <person name="Rasmussen M.D."/>
            <person name="Reed L.K."/>
            <person name="Reenan R."/>
            <person name="Reily A."/>
            <person name="Remington K.A."/>
            <person name="Rieger T.T."/>
            <person name="Ritchie M.G."/>
            <person name="Robin C."/>
            <person name="Rogers Y.H."/>
            <person name="Rohde C."/>
            <person name="Rozas J."/>
            <person name="Rubenfield M.J."/>
            <person name="Ruiz A."/>
            <person name="Russo S."/>
            <person name="Salzberg S.L."/>
            <person name="Sanchez-Gracia A."/>
            <person name="Saranga D.J."/>
            <person name="Sato H."/>
            <person name="Schaeffer S.W."/>
            <person name="Schatz M.C."/>
            <person name="Schlenke T."/>
            <person name="Schwartz R."/>
            <person name="Segarra C."/>
            <person name="Singh R.S."/>
            <person name="Sirot L."/>
            <person name="Sirota M."/>
            <person name="Sisneros N.B."/>
            <person name="Smith C.D."/>
            <person name="Smith T.F."/>
            <person name="Spieth J."/>
            <person name="Stage D.E."/>
            <person name="Stark A."/>
            <person name="Stephan W."/>
            <person name="Strausberg R.L."/>
            <person name="Strempel S."/>
            <person name="Sturgill D."/>
            <person name="Sutton G."/>
            <person name="Sutton G.G."/>
            <person name="Tao W."/>
            <person name="Teichmann S."/>
            <person name="Tobari Y.N."/>
            <person name="Tomimura Y."/>
            <person name="Tsolas J.M."/>
            <person name="Valente V.L."/>
            <person name="Venter E."/>
            <person name="Venter J.C."/>
            <person name="Vicario S."/>
            <person name="Vieira F.G."/>
            <person name="Vilella A.J."/>
            <person name="Villasante A."/>
            <person name="Walenz B."/>
            <person name="Wang J."/>
            <person name="Wasserman M."/>
            <person name="Watts T."/>
            <person name="Wilson D."/>
            <person name="Wilson R.K."/>
            <person name="Wing R.A."/>
            <person name="Wolfner M.F."/>
            <person name="Wong A."/>
            <person name="Wong G.K."/>
            <person name="Wu C.I."/>
            <person name="Wu G."/>
            <person name="Yamamoto D."/>
            <person name="Yang H.P."/>
            <person name="Yang S.P."/>
            <person name="Yorke J.A."/>
            <person name="Yoshida K."/>
            <person name="Zdobnov E."/>
            <person name="Zhang P."/>
            <person name="Zhang Y."/>
            <person name="Zimin A.V."/>
            <person name="Baldwin J."/>
            <person name="Abdouelleil A."/>
            <person name="Abdulkadir J."/>
            <person name="Abebe A."/>
            <person name="Abera B."/>
            <person name="Abreu J."/>
            <person name="Acer S.C."/>
            <person name="Aftuck L."/>
            <person name="Alexander A."/>
            <person name="An P."/>
            <person name="Anderson E."/>
            <person name="Anderson S."/>
            <person name="Arachi H."/>
            <person name="Azer M."/>
            <person name="Bachantsang P."/>
            <person name="Barry A."/>
            <person name="Bayul T."/>
            <person name="Berlin A."/>
            <person name="Bessette D."/>
            <person name="Bloom T."/>
            <person name="Blye J."/>
            <person name="Boguslavskiy L."/>
            <person name="Bonnet C."/>
            <person name="Boukhgalter B."/>
            <person name="Bourzgui I."/>
            <person name="Brown A."/>
            <person name="Cahill P."/>
            <person name="Channer S."/>
            <person name="Cheshatsang Y."/>
            <person name="Chuda L."/>
            <person name="Citroen M."/>
            <person name="Collymore A."/>
            <person name="Cooke P."/>
            <person name="Costello M."/>
            <person name="D'Aco K."/>
            <person name="Daza R."/>
            <person name="De Haan G."/>
            <person name="DeGray S."/>
            <person name="DeMaso C."/>
            <person name="Dhargay N."/>
            <person name="Dooley K."/>
            <person name="Dooley E."/>
            <person name="Doricent M."/>
            <person name="Dorje P."/>
            <person name="Dorjee K."/>
            <person name="Dupes A."/>
            <person name="Elong R."/>
            <person name="Falk J."/>
            <person name="Farina A."/>
            <person name="Faro S."/>
            <person name="Ferguson D."/>
            <person name="Fisher S."/>
            <person name="Foley C.D."/>
            <person name="Franke A."/>
            <person name="Friedrich D."/>
            <person name="Gadbois L."/>
            <person name="Gearin G."/>
            <person name="Gearin C.R."/>
            <person name="Giannoukos G."/>
            <person name="Goode T."/>
            <person name="Graham J."/>
            <person name="Grandbois E."/>
            <person name="Grewal S."/>
            <person name="Gyaltsen K."/>
            <person name="Hafez N."/>
            <person name="Hagos B."/>
            <person name="Hall J."/>
            <person name="Henson C."/>
            <person name="Hollinger A."/>
            <person name="Honan T."/>
            <person name="Huard M.D."/>
            <person name="Hughes L."/>
            <person name="Hurhula B."/>
            <person name="Husby M.E."/>
            <person name="Kamat A."/>
            <person name="Kanga B."/>
            <person name="Kashin S."/>
            <person name="Khazanovich D."/>
            <person name="Kisner P."/>
            <person name="Lance K."/>
            <person name="Lara M."/>
            <person name="Lee W."/>
            <person name="Lennon N."/>
            <person name="Letendre F."/>
            <person name="LeVine R."/>
            <person name="Lipovsky A."/>
            <person name="Liu X."/>
            <person name="Liu J."/>
            <person name="Liu S."/>
            <person name="Lokyitsang T."/>
            <person name="Lokyitsang Y."/>
            <person name="Lubonja R."/>
            <person name="Lui A."/>
            <person name="MacDonald P."/>
            <person name="Magnisalis V."/>
            <person name="Maru K."/>
            <person name="Matthews C."/>
            <person name="McCusker W."/>
            <person name="McDonough S."/>
            <person name="Mehta T."/>
            <person name="Meldrim J."/>
            <person name="Meneus L."/>
            <person name="Mihai O."/>
            <person name="Mihalev A."/>
            <person name="Mihova T."/>
            <person name="Mittelman R."/>
            <person name="Mlenga V."/>
            <person name="Montmayeur A."/>
            <person name="Mulrain L."/>
            <person name="Navidi A."/>
            <person name="Naylor J."/>
            <person name="Negash T."/>
            <person name="Nguyen T."/>
            <person name="Nguyen N."/>
            <person name="Nicol R."/>
            <person name="Norbu C."/>
            <person name="Norbu N."/>
            <person name="Novod N."/>
            <person name="O'Neill B."/>
            <person name="Osman S."/>
            <person name="Markiewicz E."/>
            <person name="Oyono O.L."/>
            <person name="Patti C."/>
            <person name="Phunkhang P."/>
            <person name="Pierre F."/>
            <person name="Priest M."/>
            <person name="Raghuraman S."/>
            <person name="Rege F."/>
            <person name="Reyes R."/>
            <person name="Rise C."/>
            <person name="Rogov P."/>
            <person name="Ross K."/>
            <person name="Ryan E."/>
            <person name="Settipalli S."/>
            <person name="Shea T."/>
            <person name="Sherpa N."/>
            <person name="Shi L."/>
            <person name="Shih D."/>
            <person name="Sparrow T."/>
            <person name="Spaulding J."/>
            <person name="Stalker J."/>
            <person name="Stange-Thomann N."/>
            <person name="Stavropoulos S."/>
            <person name="Stone C."/>
            <person name="Strader C."/>
            <person name="Tesfaye S."/>
            <person name="Thomson T."/>
            <person name="Thoulutsang Y."/>
            <person name="Thoulutsang D."/>
            <person name="Topham K."/>
            <person name="Topping I."/>
            <person name="Tsamla T."/>
            <person name="Vassiliev H."/>
            <person name="Vo A."/>
            <person name="Wangchuk T."/>
            <person name="Wangdi T."/>
            <person name="Weiand M."/>
            <person name="Wilkinson J."/>
            <person name="Wilson A."/>
            <person name="Yadav S."/>
            <person name="Young G."/>
            <person name="Yu Q."/>
            <person name="Zembek L."/>
            <person name="Zhong D."/>
            <person name="Zimmer A."/>
            <person name="Zwirko Z."/>
            <person name="Jaffe D.B."/>
            <person name="Alvarez P."/>
            <person name="Brockman W."/>
            <person name="Butler J."/>
            <person name="Chin C."/>
            <person name="Gnerre S."/>
            <person name="Grabherr M."/>
            <person name="Kleber M."/>
            <person name="Mauceli E."/>
            <person name="MacCallum I."/>
        </authorList>
    </citation>
    <scope>NUCLEOTIDE SEQUENCE [LARGE SCALE GENOMIC DNA]</scope>
    <source>
        <strain evidence="3">Tucson 15010-1051.87</strain>
    </source>
</reference>
<dbReference type="SMR" id="B4LT96"/>
<dbReference type="GO" id="GO:0016747">
    <property type="term" value="F:acyltransferase activity, transferring groups other than amino-acyl groups"/>
    <property type="evidence" value="ECO:0007669"/>
    <property type="project" value="InterPro"/>
</dbReference>
<dbReference type="OMA" id="HELVAWC"/>
<keyword evidence="2" id="KW-0012">Acyltransferase</keyword>
<dbReference type="OrthoDB" id="61870at2759"/>
<evidence type="ECO:0000313" key="2">
    <source>
        <dbReference type="EMBL" id="EDW64938.1"/>
    </source>
</evidence>
<feature type="domain" description="N-acetyltransferase" evidence="1">
    <location>
        <begin position="148"/>
        <end position="282"/>
    </location>
</feature>
<protein>
    <recommendedName>
        <fullName evidence="1">N-acetyltransferase domain-containing protein</fullName>
    </recommendedName>
</protein>
<dbReference type="HOGENOM" id="CLU_058697_0_1_1"/>
<dbReference type="AlphaFoldDB" id="B4LT96"/>
<dbReference type="PANTHER" id="PTHR20958">
    <property type="entry name" value="GLYCINE N-ACYLTRANSFERASE-LIKE PROTEIN"/>
    <property type="match status" value="1"/>
</dbReference>
<dbReference type="InParanoid" id="B4LT96"/>
<dbReference type="InterPro" id="IPR000182">
    <property type="entry name" value="GNAT_dom"/>
</dbReference>
<keyword evidence="3" id="KW-1185">Reference proteome</keyword>
<keyword evidence="2" id="KW-0808">Transferase</keyword>
<organism evidence="2 3">
    <name type="scientific">Drosophila virilis</name>
    <name type="common">Fruit fly</name>
    <dbReference type="NCBI Taxonomy" id="7244"/>
    <lineage>
        <taxon>Eukaryota</taxon>
        <taxon>Metazoa</taxon>
        <taxon>Ecdysozoa</taxon>
        <taxon>Arthropoda</taxon>
        <taxon>Hexapoda</taxon>
        <taxon>Insecta</taxon>
        <taxon>Pterygota</taxon>
        <taxon>Neoptera</taxon>
        <taxon>Endopterygota</taxon>
        <taxon>Diptera</taxon>
        <taxon>Brachycera</taxon>
        <taxon>Muscomorpha</taxon>
        <taxon>Ephydroidea</taxon>
        <taxon>Drosophilidae</taxon>
        <taxon>Drosophila</taxon>
    </lineage>
</organism>
<dbReference type="Gene3D" id="3.40.630.30">
    <property type="match status" value="2"/>
</dbReference>
<gene>
    <name evidence="2" type="primary">Dvir\GJ17751</name>
    <name evidence="2" type="ORF">Dvir_GJ17751</name>
</gene>
<dbReference type="PhylomeDB" id="B4LT96"/>
<proteinExistence type="predicted"/>
<dbReference type="InterPro" id="IPR013653">
    <property type="entry name" value="GCN5-like_dom"/>
</dbReference>
<dbReference type="SUPFAM" id="SSF55729">
    <property type="entry name" value="Acyl-CoA N-acyltransferases (Nat)"/>
    <property type="match status" value="1"/>
</dbReference>
<dbReference type="PROSITE" id="PS51186">
    <property type="entry name" value="GNAT"/>
    <property type="match status" value="1"/>
</dbReference>
<evidence type="ECO:0000259" key="1">
    <source>
        <dbReference type="PROSITE" id="PS51186"/>
    </source>
</evidence>
<name>B4LT96_DROVI</name>
<dbReference type="InterPro" id="IPR053225">
    <property type="entry name" value="Acyl-CoA_N-acyltransferase"/>
</dbReference>
<dbReference type="PANTHER" id="PTHR20958:SF10">
    <property type="entry name" value="GH05617P-RELATED"/>
    <property type="match status" value="1"/>
</dbReference>